<feature type="coiled-coil region" evidence="1">
    <location>
        <begin position="253"/>
        <end position="312"/>
    </location>
</feature>
<evidence type="ECO:0000259" key="3">
    <source>
        <dbReference type="Pfam" id="PF16561"/>
    </source>
</evidence>
<dbReference type="PANTHER" id="PTHR47434:SF2">
    <property type="entry name" value="PROTEIN PTST HOMOLOG 3, CHLOROPLASTIC"/>
    <property type="match status" value="1"/>
</dbReference>
<accession>A0A2Z7B9L7</accession>
<keyword evidence="1" id="KW-0175">Coiled coil</keyword>
<dbReference type="InterPro" id="IPR013783">
    <property type="entry name" value="Ig-like_fold"/>
</dbReference>
<evidence type="ECO:0000256" key="1">
    <source>
        <dbReference type="SAM" id="Coils"/>
    </source>
</evidence>
<gene>
    <name evidence="4" type="ORF">F511_03277</name>
</gene>
<dbReference type="GO" id="GO:0009507">
    <property type="term" value="C:chloroplast"/>
    <property type="evidence" value="ECO:0007669"/>
    <property type="project" value="UniProtKB-ARBA"/>
</dbReference>
<feature type="region of interest" description="Disordered" evidence="2">
    <location>
        <begin position="197"/>
        <end position="234"/>
    </location>
</feature>
<dbReference type="AlphaFoldDB" id="A0A2Z7B9L7"/>
<dbReference type="EMBL" id="KV010132">
    <property type="protein sequence ID" value="KZV28474.1"/>
    <property type="molecule type" value="Genomic_DNA"/>
</dbReference>
<dbReference type="InterPro" id="IPR014756">
    <property type="entry name" value="Ig_E-set"/>
</dbReference>
<sequence>MGYFFDIVDQCLLQNLDKFITSKKVKSNEELCNEIKEFLSTVGYPADYVPSMKELAQHGRKDLAHMVRRRGYKLIRQILGSSATTNLIESDKETDKTEKLKMLGGSEGQNEKLTVQVCDALSRDVLEGGDLYRYQGKDGNVFSTDQRSLASESSVPFMQEVADFIKNGKLAGIDDEIYASEGGRSIESEAAHEVQNISSDQGNNNHLIHSSSDDEKSTGNSVNSYVSKEEQPPVNHKNELYDEKLKAENLAVVNRLKVMLHQKELELDRLKRQIEKEKAALSALQNTAEIEINRAQKLISEKETELYAAEESLSGLKEVEVKYTGYGEIVELAGSFNGWHHKIKMDPQSSSSGVGPTETRKSQLWRTVLWLYPGIYEIKFVVDGDWRIDPSMESITRDSLHNNILKVDR</sequence>
<dbReference type="Gene3D" id="2.60.40.10">
    <property type="entry name" value="Immunoglobulins"/>
    <property type="match status" value="1"/>
</dbReference>
<reference evidence="4 5" key="1">
    <citation type="journal article" date="2015" name="Proc. Natl. Acad. Sci. U.S.A.">
        <title>The resurrection genome of Boea hygrometrica: A blueprint for survival of dehydration.</title>
        <authorList>
            <person name="Xiao L."/>
            <person name="Yang G."/>
            <person name="Zhang L."/>
            <person name="Yang X."/>
            <person name="Zhao S."/>
            <person name="Ji Z."/>
            <person name="Zhou Q."/>
            <person name="Hu M."/>
            <person name="Wang Y."/>
            <person name="Chen M."/>
            <person name="Xu Y."/>
            <person name="Jin H."/>
            <person name="Xiao X."/>
            <person name="Hu G."/>
            <person name="Bao F."/>
            <person name="Hu Y."/>
            <person name="Wan P."/>
            <person name="Li L."/>
            <person name="Deng X."/>
            <person name="Kuang T."/>
            <person name="Xiang C."/>
            <person name="Zhu J.K."/>
            <person name="Oliver M.J."/>
            <person name="He Y."/>
        </authorList>
    </citation>
    <scope>NUCLEOTIDE SEQUENCE [LARGE SCALE GENOMIC DNA]</scope>
    <source>
        <strain evidence="5">cv. XS01</strain>
    </source>
</reference>
<evidence type="ECO:0000313" key="5">
    <source>
        <dbReference type="Proteomes" id="UP000250235"/>
    </source>
</evidence>
<feature type="compositionally biased region" description="Polar residues" evidence="2">
    <location>
        <begin position="197"/>
        <end position="210"/>
    </location>
</feature>
<evidence type="ECO:0000313" key="4">
    <source>
        <dbReference type="EMBL" id="KZV28474.1"/>
    </source>
</evidence>
<name>A0A2Z7B9L7_9LAMI</name>
<dbReference type="InterPro" id="IPR032640">
    <property type="entry name" value="AMPK1_CBM"/>
</dbReference>
<dbReference type="Proteomes" id="UP000250235">
    <property type="component" value="Unassembled WGS sequence"/>
</dbReference>
<proteinExistence type="predicted"/>
<dbReference type="CDD" id="cd02859">
    <property type="entry name" value="E_set_AMPKbeta_like_N"/>
    <property type="match status" value="1"/>
</dbReference>
<organism evidence="4 5">
    <name type="scientific">Dorcoceras hygrometricum</name>
    <dbReference type="NCBI Taxonomy" id="472368"/>
    <lineage>
        <taxon>Eukaryota</taxon>
        <taxon>Viridiplantae</taxon>
        <taxon>Streptophyta</taxon>
        <taxon>Embryophyta</taxon>
        <taxon>Tracheophyta</taxon>
        <taxon>Spermatophyta</taxon>
        <taxon>Magnoliopsida</taxon>
        <taxon>eudicotyledons</taxon>
        <taxon>Gunneridae</taxon>
        <taxon>Pentapetalae</taxon>
        <taxon>asterids</taxon>
        <taxon>lamiids</taxon>
        <taxon>Lamiales</taxon>
        <taxon>Gesneriaceae</taxon>
        <taxon>Didymocarpoideae</taxon>
        <taxon>Trichosporeae</taxon>
        <taxon>Loxocarpinae</taxon>
        <taxon>Dorcoceras</taxon>
    </lineage>
</organism>
<dbReference type="Pfam" id="PF16561">
    <property type="entry name" value="AMPK1_CBM"/>
    <property type="match status" value="1"/>
</dbReference>
<keyword evidence="5" id="KW-1185">Reference proteome</keyword>
<dbReference type="PANTHER" id="PTHR47434">
    <property type="entry name" value="PROTEIN PTST HOMOLOG 3, CHLOROPLASTIC"/>
    <property type="match status" value="1"/>
</dbReference>
<dbReference type="SUPFAM" id="SSF81296">
    <property type="entry name" value="E set domains"/>
    <property type="match status" value="1"/>
</dbReference>
<protein>
    <recommendedName>
        <fullName evidence="3">AMP-activated protein kinase glycogen-binding domain-containing protein</fullName>
    </recommendedName>
</protein>
<dbReference type="OrthoDB" id="531008at2759"/>
<evidence type="ECO:0000256" key="2">
    <source>
        <dbReference type="SAM" id="MobiDB-lite"/>
    </source>
</evidence>
<feature type="domain" description="AMP-activated protein kinase glycogen-binding" evidence="3">
    <location>
        <begin position="319"/>
        <end position="408"/>
    </location>
</feature>